<feature type="transmembrane region" description="Helical" evidence="1">
    <location>
        <begin position="294"/>
        <end position="315"/>
    </location>
</feature>
<proteinExistence type="predicted"/>
<keyword evidence="1" id="KW-0472">Membrane</keyword>
<protein>
    <submittedName>
        <fullName evidence="2">Uncharacterized protein</fullName>
    </submittedName>
</protein>
<dbReference type="InParanoid" id="A0A084QFC5"/>
<feature type="transmembrane region" description="Helical" evidence="1">
    <location>
        <begin position="46"/>
        <end position="71"/>
    </location>
</feature>
<dbReference type="OMA" id="YLLTTFY"/>
<feature type="transmembrane region" description="Helical" evidence="1">
    <location>
        <begin position="321"/>
        <end position="341"/>
    </location>
</feature>
<gene>
    <name evidence="2" type="ORF">S40285_07840</name>
</gene>
<reference evidence="2 3" key="1">
    <citation type="journal article" date="2014" name="BMC Genomics">
        <title>Comparative genome sequencing reveals chemotype-specific gene clusters in the toxigenic black mold Stachybotrys.</title>
        <authorList>
            <person name="Semeiks J."/>
            <person name="Borek D."/>
            <person name="Otwinowski Z."/>
            <person name="Grishin N.V."/>
        </authorList>
    </citation>
    <scope>NUCLEOTIDE SEQUENCE [LARGE SCALE GENOMIC DNA]</scope>
    <source>
        <strain evidence="2 3">IBT 40285</strain>
    </source>
</reference>
<dbReference type="Proteomes" id="UP000028524">
    <property type="component" value="Unassembled WGS sequence"/>
</dbReference>
<feature type="transmembrane region" description="Helical" evidence="1">
    <location>
        <begin position="142"/>
        <end position="161"/>
    </location>
</feature>
<keyword evidence="3" id="KW-1185">Reference proteome</keyword>
<evidence type="ECO:0000313" key="2">
    <source>
        <dbReference type="EMBL" id="KFA62660.1"/>
    </source>
</evidence>
<sequence>MAPTSRRSAAEAEAAEDRVIAETIVAPAAALVAASERPQHAARRNATVPVVAQFPLAAIMSFAAASMGYSLMNELTGSELSAAIRTQDTWAEVGVLATWRLFELALGWFGNLDSIDVATMDLLSHGPSLYLLSTFYNLSPSTALGALAVNTVSAAIPFYFFRPLSGAHASPAVREFVDLPLLVYTTALSSAIYTVTLVLSLRLFLPRILILYFDRIPSLEPAYTASYAATLPVTLLLGAAASAFIFTPFAATGKAKEDDRIGEFDPVEASLSETVWWNFWGYTAKAKVVIRRTAIVMLLTGVNTYLNCTMTMYGVESKGALAYALVWVAAAFGTGVSLGLVGGE</sequence>
<dbReference type="STRING" id="1283841.A0A084QFC5"/>
<organism evidence="2 3">
    <name type="scientific">Stachybotrys chlorohalonatus (strain IBT 40285)</name>
    <dbReference type="NCBI Taxonomy" id="1283841"/>
    <lineage>
        <taxon>Eukaryota</taxon>
        <taxon>Fungi</taxon>
        <taxon>Dikarya</taxon>
        <taxon>Ascomycota</taxon>
        <taxon>Pezizomycotina</taxon>
        <taxon>Sordariomycetes</taxon>
        <taxon>Hypocreomycetidae</taxon>
        <taxon>Hypocreales</taxon>
        <taxon>Stachybotryaceae</taxon>
        <taxon>Stachybotrys</taxon>
    </lineage>
</organism>
<dbReference type="OrthoDB" id="5394254at2759"/>
<dbReference type="HOGENOM" id="CLU_042059_1_1_1"/>
<evidence type="ECO:0000256" key="1">
    <source>
        <dbReference type="SAM" id="Phobius"/>
    </source>
</evidence>
<feature type="transmembrane region" description="Helical" evidence="1">
    <location>
        <begin position="181"/>
        <end position="205"/>
    </location>
</feature>
<dbReference type="AlphaFoldDB" id="A0A084QFC5"/>
<keyword evidence="1" id="KW-1133">Transmembrane helix</keyword>
<feature type="transmembrane region" description="Helical" evidence="1">
    <location>
        <begin position="225"/>
        <end position="246"/>
    </location>
</feature>
<evidence type="ECO:0000313" key="3">
    <source>
        <dbReference type="Proteomes" id="UP000028524"/>
    </source>
</evidence>
<accession>A0A084QFC5</accession>
<dbReference type="EMBL" id="KL660783">
    <property type="protein sequence ID" value="KFA62660.1"/>
    <property type="molecule type" value="Genomic_DNA"/>
</dbReference>
<keyword evidence="1" id="KW-0812">Transmembrane</keyword>
<name>A0A084QFC5_STAC4</name>